<protein>
    <submittedName>
        <fullName evidence="1">Uncharacterized protein</fullName>
    </submittedName>
</protein>
<sequence length="195" mass="22439">MKFAKLLDKDAGIQNSAKVFKNYHVAVYEVDTADEKIIVPLYRSSIQSNYRNKIRFTIITKYLVQNNFNLATLPPTEEGVRLHSWRPNLDNEAVYVLSDEDTDNNFEQEQFLQVTSPKCAKCNRVEFMKKGFNELAVIGGERGMEICMDLFSELCKEVDNLIKKFGVYVKEITDSEECKKIKELEKKPGGQTMFG</sequence>
<dbReference type="EMBL" id="BGPR01003992">
    <property type="protein sequence ID" value="GBM94678.1"/>
    <property type="molecule type" value="Genomic_DNA"/>
</dbReference>
<dbReference type="AlphaFoldDB" id="A0A4Y2JYV0"/>
<keyword evidence="2" id="KW-1185">Reference proteome</keyword>
<gene>
    <name evidence="1" type="ORF">AVEN_274901_1</name>
</gene>
<name>A0A4Y2JYV0_ARAVE</name>
<organism evidence="1 2">
    <name type="scientific">Araneus ventricosus</name>
    <name type="common">Orbweaver spider</name>
    <name type="synonym">Epeira ventricosa</name>
    <dbReference type="NCBI Taxonomy" id="182803"/>
    <lineage>
        <taxon>Eukaryota</taxon>
        <taxon>Metazoa</taxon>
        <taxon>Ecdysozoa</taxon>
        <taxon>Arthropoda</taxon>
        <taxon>Chelicerata</taxon>
        <taxon>Arachnida</taxon>
        <taxon>Araneae</taxon>
        <taxon>Araneomorphae</taxon>
        <taxon>Entelegynae</taxon>
        <taxon>Araneoidea</taxon>
        <taxon>Araneidae</taxon>
        <taxon>Araneus</taxon>
    </lineage>
</organism>
<comment type="caution">
    <text evidence="1">The sequence shown here is derived from an EMBL/GenBank/DDBJ whole genome shotgun (WGS) entry which is preliminary data.</text>
</comment>
<evidence type="ECO:0000313" key="2">
    <source>
        <dbReference type="Proteomes" id="UP000499080"/>
    </source>
</evidence>
<proteinExistence type="predicted"/>
<accession>A0A4Y2JYV0</accession>
<reference evidence="1 2" key="1">
    <citation type="journal article" date="2019" name="Sci. Rep.">
        <title>Orb-weaving spider Araneus ventricosus genome elucidates the spidroin gene catalogue.</title>
        <authorList>
            <person name="Kono N."/>
            <person name="Nakamura H."/>
            <person name="Ohtoshi R."/>
            <person name="Moran D.A.P."/>
            <person name="Shinohara A."/>
            <person name="Yoshida Y."/>
            <person name="Fujiwara M."/>
            <person name="Mori M."/>
            <person name="Tomita M."/>
            <person name="Arakawa K."/>
        </authorList>
    </citation>
    <scope>NUCLEOTIDE SEQUENCE [LARGE SCALE GENOMIC DNA]</scope>
</reference>
<evidence type="ECO:0000313" key="1">
    <source>
        <dbReference type="EMBL" id="GBM94678.1"/>
    </source>
</evidence>
<dbReference type="Proteomes" id="UP000499080">
    <property type="component" value="Unassembled WGS sequence"/>
</dbReference>